<evidence type="ECO:0000256" key="9">
    <source>
        <dbReference type="HAMAP-Rule" id="MF_00097"/>
    </source>
</evidence>
<organism evidence="13 14">
    <name type="scientific">Secundilactobacillus similis DSM 23365 = JCM 2765</name>
    <dbReference type="NCBI Taxonomy" id="1423804"/>
    <lineage>
        <taxon>Bacteria</taxon>
        <taxon>Bacillati</taxon>
        <taxon>Bacillota</taxon>
        <taxon>Bacilli</taxon>
        <taxon>Lactobacillales</taxon>
        <taxon>Lactobacillaceae</taxon>
        <taxon>Secundilactobacillus</taxon>
    </lineage>
</organism>
<proteinExistence type="inferred from homology"/>
<dbReference type="HAMAP" id="MF_00097">
    <property type="entry name" value="TMP_synthase"/>
    <property type="match status" value="1"/>
</dbReference>
<comment type="catalytic activity">
    <reaction evidence="8 9 10">
        <text>2-[(2R,5Z)-2-carboxy-4-methylthiazol-5(2H)-ylidene]ethyl phosphate + 4-amino-2-methyl-5-(diphosphooxymethyl)pyrimidine + 2 H(+) = thiamine phosphate + CO2 + diphosphate</text>
        <dbReference type="Rhea" id="RHEA:47844"/>
        <dbReference type="ChEBI" id="CHEBI:15378"/>
        <dbReference type="ChEBI" id="CHEBI:16526"/>
        <dbReference type="ChEBI" id="CHEBI:33019"/>
        <dbReference type="ChEBI" id="CHEBI:37575"/>
        <dbReference type="ChEBI" id="CHEBI:57841"/>
        <dbReference type="ChEBI" id="CHEBI:62899"/>
        <dbReference type="EC" id="2.5.1.3"/>
    </reaction>
</comment>
<dbReference type="FunFam" id="3.20.20.70:FF:000096">
    <property type="entry name" value="Thiamine-phosphate synthase"/>
    <property type="match status" value="1"/>
</dbReference>
<dbReference type="STRING" id="1423804.FD14_GL001343"/>
<evidence type="ECO:0000256" key="2">
    <source>
        <dbReference type="ARBA" id="ARBA00022679"/>
    </source>
</evidence>
<feature type="binding site" evidence="9">
    <location>
        <begin position="194"/>
        <end position="195"/>
    </location>
    <ligand>
        <name>2-[(2R,5Z)-2-carboxy-4-methylthiazol-5(2H)-ylidene]ethyl phosphate</name>
        <dbReference type="ChEBI" id="CHEBI:62899"/>
    </ligand>
</feature>
<feature type="binding site" evidence="9">
    <location>
        <begin position="41"/>
        <end position="45"/>
    </location>
    <ligand>
        <name>4-amino-2-methyl-5-(diphosphooxymethyl)pyrimidine</name>
        <dbReference type="ChEBI" id="CHEBI:57841"/>
    </ligand>
</feature>
<evidence type="ECO:0000256" key="8">
    <source>
        <dbReference type="ARBA" id="ARBA00047883"/>
    </source>
</evidence>
<dbReference type="PATRIC" id="fig|1423804.4.peg.1443"/>
<dbReference type="InterPro" id="IPR022998">
    <property type="entry name" value="ThiamineP_synth_TenI"/>
</dbReference>
<keyword evidence="14" id="KW-1185">Reference proteome</keyword>
<dbReference type="UniPathway" id="UPA00060">
    <property type="reaction ID" value="UER00141"/>
</dbReference>
<evidence type="ECO:0000256" key="1">
    <source>
        <dbReference type="ARBA" id="ARBA00005165"/>
    </source>
</evidence>
<dbReference type="CDD" id="cd00564">
    <property type="entry name" value="TMP_TenI"/>
    <property type="match status" value="1"/>
</dbReference>
<keyword evidence="2 9" id="KW-0808">Transferase</keyword>
<feature type="binding site" evidence="9">
    <location>
        <position position="77"/>
    </location>
    <ligand>
        <name>4-amino-2-methyl-5-(diphosphooxymethyl)pyrimidine</name>
        <dbReference type="ChEBI" id="CHEBI:57841"/>
    </ligand>
</feature>
<evidence type="ECO:0000313" key="13">
    <source>
        <dbReference type="EMBL" id="KRN21212.1"/>
    </source>
</evidence>
<evidence type="ECO:0000313" key="14">
    <source>
        <dbReference type="Proteomes" id="UP000051442"/>
    </source>
</evidence>
<feature type="domain" description="Thiamine phosphate synthase/TenI" evidence="12">
    <location>
        <begin position="12"/>
        <end position="197"/>
    </location>
</feature>
<dbReference type="GO" id="GO:0000287">
    <property type="term" value="F:magnesium ion binding"/>
    <property type="evidence" value="ECO:0007669"/>
    <property type="project" value="UniProtKB-UniRule"/>
</dbReference>
<evidence type="ECO:0000256" key="6">
    <source>
        <dbReference type="ARBA" id="ARBA00047334"/>
    </source>
</evidence>
<comment type="caution">
    <text evidence="13">The sequence shown here is derived from an EMBL/GenBank/DDBJ whole genome shotgun (WGS) entry which is preliminary data.</text>
</comment>
<evidence type="ECO:0000256" key="7">
    <source>
        <dbReference type="ARBA" id="ARBA00047851"/>
    </source>
</evidence>
<dbReference type="NCBIfam" id="TIGR00693">
    <property type="entry name" value="thiE"/>
    <property type="match status" value="1"/>
</dbReference>
<dbReference type="SUPFAM" id="SSF51391">
    <property type="entry name" value="Thiamin phosphate synthase"/>
    <property type="match status" value="1"/>
</dbReference>
<evidence type="ECO:0000259" key="12">
    <source>
        <dbReference type="Pfam" id="PF02581"/>
    </source>
</evidence>
<keyword evidence="5 9" id="KW-0784">Thiamine biosynthesis</keyword>
<dbReference type="GO" id="GO:0004789">
    <property type="term" value="F:thiamine-phosphate diphosphorylase activity"/>
    <property type="evidence" value="ECO:0007669"/>
    <property type="project" value="UniProtKB-UniRule"/>
</dbReference>
<comment type="function">
    <text evidence="9">Condenses 4-methyl-5-(beta-hydroxyethyl)thiazole monophosphate (THZ-P) and 2-methyl-4-amino-5-hydroxymethyl pyrimidine pyrophosphate (HMP-PP) to form thiamine monophosphate (TMP).</text>
</comment>
<feature type="binding site" evidence="9">
    <location>
        <position position="78"/>
    </location>
    <ligand>
        <name>Mg(2+)</name>
        <dbReference type="ChEBI" id="CHEBI:18420"/>
    </ligand>
</feature>
<evidence type="ECO:0000256" key="11">
    <source>
        <dbReference type="RuleBase" id="RU004253"/>
    </source>
</evidence>
<accession>A0A0R2F7W3</accession>
<comment type="catalytic activity">
    <reaction evidence="7 9 10">
        <text>2-(2-carboxy-4-methylthiazol-5-yl)ethyl phosphate + 4-amino-2-methyl-5-(diphosphooxymethyl)pyrimidine + 2 H(+) = thiamine phosphate + CO2 + diphosphate</text>
        <dbReference type="Rhea" id="RHEA:47848"/>
        <dbReference type="ChEBI" id="CHEBI:15378"/>
        <dbReference type="ChEBI" id="CHEBI:16526"/>
        <dbReference type="ChEBI" id="CHEBI:33019"/>
        <dbReference type="ChEBI" id="CHEBI:37575"/>
        <dbReference type="ChEBI" id="CHEBI:57841"/>
        <dbReference type="ChEBI" id="CHEBI:62890"/>
        <dbReference type="EC" id="2.5.1.3"/>
    </reaction>
</comment>
<evidence type="ECO:0000256" key="5">
    <source>
        <dbReference type="ARBA" id="ARBA00022977"/>
    </source>
</evidence>
<dbReference type="Pfam" id="PF02581">
    <property type="entry name" value="TMP-TENI"/>
    <property type="match status" value="1"/>
</dbReference>
<feature type="binding site" evidence="9">
    <location>
        <position position="146"/>
    </location>
    <ligand>
        <name>4-amino-2-methyl-5-(diphosphooxymethyl)pyrimidine</name>
        <dbReference type="ChEBI" id="CHEBI:57841"/>
    </ligand>
</feature>
<keyword evidence="4 9" id="KW-0460">Magnesium</keyword>
<dbReference type="PANTHER" id="PTHR20857">
    <property type="entry name" value="THIAMINE-PHOSPHATE PYROPHOSPHORYLASE"/>
    <property type="match status" value="1"/>
</dbReference>
<dbReference type="RefSeq" id="WP_054733285.1">
    <property type="nucleotide sequence ID" value="NZ_AYZM01000125.1"/>
</dbReference>
<feature type="binding site" evidence="9">
    <location>
        <position position="174"/>
    </location>
    <ligand>
        <name>2-[(2R,5Z)-2-carboxy-4-methylthiazol-5(2H)-ylidene]ethyl phosphate</name>
        <dbReference type="ChEBI" id="CHEBI:62899"/>
    </ligand>
</feature>
<dbReference type="EC" id="2.5.1.3" evidence="9"/>
<dbReference type="InterPro" id="IPR013785">
    <property type="entry name" value="Aldolase_TIM"/>
</dbReference>
<feature type="binding site" evidence="9">
    <location>
        <position position="116"/>
    </location>
    <ligand>
        <name>4-amino-2-methyl-5-(diphosphooxymethyl)pyrimidine</name>
        <dbReference type="ChEBI" id="CHEBI:57841"/>
    </ligand>
</feature>
<comment type="similarity">
    <text evidence="9 10">Belongs to the thiamine-phosphate synthase family.</text>
</comment>
<sequence length="213" mass="21813">MTTFDPQLLKAYFVCGSQDVPAGQFVPTVKAALAAGITAFQFRDKGQRSQLTEEERVATAITLRNLCADAGVPFIVDDDVELAQMTKADGIHVGQSDEKIQAVIQAVGGQMFIGLSCSNQAEILAANAIDGIDYYGSGPVFPTGSKADADPVIGLAGLKQLVGLSTRPIVGIGGITVTDLPDVIKAGAAGSAVISMIAASSDIAITVGAMLDA</sequence>
<comment type="catalytic activity">
    <reaction evidence="6 9 10">
        <text>4-methyl-5-(2-phosphooxyethyl)-thiazole + 4-amino-2-methyl-5-(diphosphooxymethyl)pyrimidine + H(+) = thiamine phosphate + diphosphate</text>
        <dbReference type="Rhea" id="RHEA:22328"/>
        <dbReference type="ChEBI" id="CHEBI:15378"/>
        <dbReference type="ChEBI" id="CHEBI:33019"/>
        <dbReference type="ChEBI" id="CHEBI:37575"/>
        <dbReference type="ChEBI" id="CHEBI:57841"/>
        <dbReference type="ChEBI" id="CHEBI:58296"/>
        <dbReference type="EC" id="2.5.1.3"/>
    </reaction>
</comment>
<evidence type="ECO:0000256" key="3">
    <source>
        <dbReference type="ARBA" id="ARBA00022723"/>
    </source>
</evidence>
<dbReference type="Proteomes" id="UP000051442">
    <property type="component" value="Unassembled WGS sequence"/>
</dbReference>
<dbReference type="Gene3D" id="3.20.20.70">
    <property type="entry name" value="Aldolase class I"/>
    <property type="match status" value="1"/>
</dbReference>
<dbReference type="PANTHER" id="PTHR20857:SF15">
    <property type="entry name" value="THIAMINE-PHOSPHATE SYNTHASE"/>
    <property type="match status" value="1"/>
</dbReference>
<evidence type="ECO:0000256" key="4">
    <source>
        <dbReference type="ARBA" id="ARBA00022842"/>
    </source>
</evidence>
<dbReference type="InterPro" id="IPR034291">
    <property type="entry name" value="TMP_synthase"/>
</dbReference>
<dbReference type="EMBL" id="AYZM01000125">
    <property type="protein sequence ID" value="KRN21212.1"/>
    <property type="molecule type" value="Genomic_DNA"/>
</dbReference>
<dbReference type="AlphaFoldDB" id="A0A0R2F7W3"/>
<dbReference type="GO" id="GO:0009229">
    <property type="term" value="P:thiamine diphosphate biosynthetic process"/>
    <property type="evidence" value="ECO:0007669"/>
    <property type="project" value="UniProtKB-UniRule"/>
</dbReference>
<dbReference type="GO" id="GO:0009228">
    <property type="term" value="P:thiamine biosynthetic process"/>
    <property type="evidence" value="ECO:0007669"/>
    <property type="project" value="UniProtKB-KW"/>
</dbReference>
<gene>
    <name evidence="9" type="primary">thiE</name>
    <name evidence="13" type="ORF">FD14_GL001343</name>
</gene>
<comment type="pathway">
    <text evidence="1 9 11">Cofactor biosynthesis; thiamine diphosphate biosynthesis; thiamine phosphate from 4-amino-2-methyl-5-diphosphomethylpyrimidine and 4-methyl-5-(2-phosphoethyl)-thiazole: step 1/1.</text>
</comment>
<dbReference type="GO" id="GO:0005737">
    <property type="term" value="C:cytoplasm"/>
    <property type="evidence" value="ECO:0007669"/>
    <property type="project" value="TreeGrafter"/>
</dbReference>
<feature type="binding site" evidence="9">
    <location>
        <position position="97"/>
    </location>
    <ligand>
        <name>Mg(2+)</name>
        <dbReference type="ChEBI" id="CHEBI:18420"/>
    </ligand>
</feature>
<keyword evidence="3 9" id="KW-0479">Metal-binding</keyword>
<protein>
    <recommendedName>
        <fullName evidence="9">Thiamine-phosphate synthase</fullName>
        <shortName evidence="9">TP synthase</shortName>
        <shortName evidence="9">TPS</shortName>
        <ecNumber evidence="9">2.5.1.3</ecNumber>
    </recommendedName>
    <alternativeName>
        <fullName evidence="9">Thiamine-phosphate pyrophosphorylase</fullName>
        <shortName evidence="9">TMP pyrophosphorylase</shortName>
        <shortName evidence="9">TMP-PPase</shortName>
    </alternativeName>
</protein>
<feature type="binding site" evidence="9">
    <location>
        <begin position="143"/>
        <end position="145"/>
    </location>
    <ligand>
        <name>2-[(2R,5Z)-2-carboxy-4-methylthiazol-5(2H)-ylidene]ethyl phosphate</name>
        <dbReference type="ChEBI" id="CHEBI:62899"/>
    </ligand>
</feature>
<comment type="cofactor">
    <cofactor evidence="9">
        <name>Mg(2+)</name>
        <dbReference type="ChEBI" id="CHEBI:18420"/>
    </cofactor>
    <text evidence="9">Binds 1 Mg(2+) ion per subunit.</text>
</comment>
<dbReference type="OrthoDB" id="9812206at2"/>
<reference evidence="13 14" key="1">
    <citation type="journal article" date="2015" name="Genome Announc.">
        <title>Expanding the biotechnology potential of lactobacilli through comparative genomics of 213 strains and associated genera.</title>
        <authorList>
            <person name="Sun Z."/>
            <person name="Harris H.M."/>
            <person name="McCann A."/>
            <person name="Guo C."/>
            <person name="Argimon S."/>
            <person name="Zhang W."/>
            <person name="Yang X."/>
            <person name="Jeffery I.B."/>
            <person name="Cooney J.C."/>
            <person name="Kagawa T.F."/>
            <person name="Liu W."/>
            <person name="Song Y."/>
            <person name="Salvetti E."/>
            <person name="Wrobel A."/>
            <person name="Rasinkangas P."/>
            <person name="Parkhill J."/>
            <person name="Rea M.C."/>
            <person name="O'Sullivan O."/>
            <person name="Ritari J."/>
            <person name="Douillard F.P."/>
            <person name="Paul Ross R."/>
            <person name="Yang R."/>
            <person name="Briner A.E."/>
            <person name="Felis G.E."/>
            <person name="de Vos W.M."/>
            <person name="Barrangou R."/>
            <person name="Klaenhammer T.R."/>
            <person name="Caufield P.W."/>
            <person name="Cui Y."/>
            <person name="Zhang H."/>
            <person name="O'Toole P.W."/>
        </authorList>
    </citation>
    <scope>NUCLEOTIDE SEQUENCE [LARGE SCALE GENOMIC DNA]</scope>
    <source>
        <strain evidence="13 14">DSM 23365</strain>
    </source>
</reference>
<name>A0A0R2F7W3_9LACO</name>
<dbReference type="InterPro" id="IPR036206">
    <property type="entry name" value="ThiamineP_synth_sf"/>
</dbReference>
<evidence type="ECO:0000256" key="10">
    <source>
        <dbReference type="RuleBase" id="RU003826"/>
    </source>
</evidence>